<reference evidence="2 3" key="2">
    <citation type="journal article" date="2012" name="J. Bacteriol.">
        <title>Complete genome sequences of Desulfosporosinus orientis DSM765T, Desulfosporosinus youngiae DSM17734T, Desulfosporosinus meridiei DSM13257T, and Desulfosporosinus acidiphilus DSM22704T.</title>
        <authorList>
            <person name="Pester M."/>
            <person name="Brambilla E."/>
            <person name="Alazard D."/>
            <person name="Rattei T."/>
            <person name="Weinmaier T."/>
            <person name="Han J."/>
            <person name="Lucas S."/>
            <person name="Lapidus A."/>
            <person name="Cheng J.F."/>
            <person name="Goodwin L."/>
            <person name="Pitluck S."/>
            <person name="Peters L."/>
            <person name="Ovchinnikova G."/>
            <person name="Teshima H."/>
            <person name="Detter J.C."/>
            <person name="Han C.S."/>
            <person name="Tapia R."/>
            <person name="Land M.L."/>
            <person name="Hauser L."/>
            <person name="Kyrpides N.C."/>
            <person name="Ivanova N.N."/>
            <person name="Pagani I."/>
            <person name="Huntmann M."/>
            <person name="Wei C.L."/>
            <person name="Davenport K.W."/>
            <person name="Daligault H."/>
            <person name="Chain P.S."/>
            <person name="Chen A."/>
            <person name="Mavromatis K."/>
            <person name="Markowitz V."/>
            <person name="Szeto E."/>
            <person name="Mikhailova N."/>
            <person name="Pati A."/>
            <person name="Wagner M."/>
            <person name="Woyke T."/>
            <person name="Ollivier B."/>
            <person name="Klenk H.P."/>
            <person name="Spring S."/>
            <person name="Loy A."/>
        </authorList>
    </citation>
    <scope>NUCLEOTIDE SEQUENCE [LARGE SCALE GENOMIC DNA]</scope>
    <source>
        <strain evidence="3">ATCC 19365 / DSM 765 / NCIMB 8382 / VKM B-1628</strain>
    </source>
</reference>
<protein>
    <recommendedName>
        <fullName evidence="4">DUF5317 domain-containing protein</fullName>
    </recommendedName>
</protein>
<feature type="transmembrane region" description="Helical" evidence="1">
    <location>
        <begin position="55"/>
        <end position="74"/>
    </location>
</feature>
<keyword evidence="1" id="KW-0812">Transmembrane</keyword>
<dbReference type="InterPro" id="IPR035168">
    <property type="entry name" value="DUF5317"/>
</dbReference>
<organism evidence="2 3">
    <name type="scientific">Desulfosporosinus orientis (strain ATCC 19365 / DSM 765 / NCIMB 8382 / VKM B-1628 / Singapore I)</name>
    <name type="common">Desulfotomaculum orientis</name>
    <dbReference type="NCBI Taxonomy" id="768706"/>
    <lineage>
        <taxon>Bacteria</taxon>
        <taxon>Bacillati</taxon>
        <taxon>Bacillota</taxon>
        <taxon>Clostridia</taxon>
        <taxon>Eubacteriales</taxon>
        <taxon>Desulfitobacteriaceae</taxon>
        <taxon>Desulfosporosinus</taxon>
    </lineage>
</organism>
<dbReference type="PATRIC" id="fig|768706.3.peg.5463"/>
<keyword evidence="1" id="KW-0472">Membrane</keyword>
<proteinExistence type="predicted"/>
<feature type="transmembrane region" description="Helical" evidence="1">
    <location>
        <begin position="86"/>
        <end position="107"/>
    </location>
</feature>
<evidence type="ECO:0000313" key="3">
    <source>
        <dbReference type="Proteomes" id="UP000006346"/>
    </source>
</evidence>
<sequence>MLIESLLIALAVSKMCGGKLSRLGQLSLSEPWLVPVALIIQSGLYWAAVREVGLGTEWTSQFLSIGSYCLLLLFTYRNRACPGMRWIALGILLNTLVIAINGGVMPVDPMLLPEESREALLHGQGTHGLMTSMTCLPILADRFYINIFGLKQMFSIGDILIDIGVFLLVLRTMLTKQKNSLRTQCVK</sequence>
<dbReference type="EMBL" id="CP003108">
    <property type="protein sequence ID" value="AET70742.1"/>
    <property type="molecule type" value="Genomic_DNA"/>
</dbReference>
<name>G7WEC9_DESOD</name>
<dbReference type="STRING" id="768706.Desor_5365"/>
<dbReference type="AlphaFoldDB" id="G7WEC9"/>
<keyword evidence="3" id="KW-1185">Reference proteome</keyword>
<dbReference type="Proteomes" id="UP000006346">
    <property type="component" value="Chromosome"/>
</dbReference>
<dbReference type="KEGG" id="dor:Desor_5365"/>
<reference evidence="3" key="1">
    <citation type="submission" date="2011-11" db="EMBL/GenBank/DDBJ databases">
        <title>Complete sequence of Desulfosporosinus orientis DSM 765.</title>
        <authorList>
            <person name="Lucas S."/>
            <person name="Han J."/>
            <person name="Lapidus A."/>
            <person name="Cheng J.-F."/>
            <person name="Goodwin L."/>
            <person name="Pitluck S."/>
            <person name="Peters L."/>
            <person name="Ovchinnikova G."/>
            <person name="Teshima H."/>
            <person name="Detter J.C."/>
            <person name="Han C."/>
            <person name="Tapia R."/>
            <person name="Land M."/>
            <person name="Hauser L."/>
            <person name="Kyrpides N."/>
            <person name="Ivanova N."/>
            <person name="Pagani I."/>
            <person name="Pester M."/>
            <person name="Spring S."/>
            <person name="Ollivier B."/>
            <person name="Rattei T."/>
            <person name="Klenk H.-P."/>
            <person name="Wagner M."/>
            <person name="Loy A."/>
            <person name="Woyke T."/>
        </authorList>
    </citation>
    <scope>NUCLEOTIDE SEQUENCE [LARGE SCALE GENOMIC DNA]</scope>
    <source>
        <strain evidence="3">ATCC 19365 / DSM 765 / NCIMB 8382 / VKM B-1628</strain>
    </source>
</reference>
<feature type="transmembrane region" description="Helical" evidence="1">
    <location>
        <begin position="153"/>
        <end position="174"/>
    </location>
</feature>
<dbReference type="HOGENOM" id="CLU_116594_0_0_9"/>
<dbReference type="eggNOG" id="ENOG5030JTI">
    <property type="taxonomic scope" value="Bacteria"/>
</dbReference>
<evidence type="ECO:0000313" key="2">
    <source>
        <dbReference type="EMBL" id="AET70742.1"/>
    </source>
</evidence>
<gene>
    <name evidence="2" type="ordered locus">Desor_5365</name>
</gene>
<dbReference type="Pfam" id="PF17248">
    <property type="entry name" value="DUF5317"/>
    <property type="match status" value="1"/>
</dbReference>
<evidence type="ECO:0000256" key="1">
    <source>
        <dbReference type="SAM" id="Phobius"/>
    </source>
</evidence>
<evidence type="ECO:0008006" key="4">
    <source>
        <dbReference type="Google" id="ProtNLM"/>
    </source>
</evidence>
<dbReference type="OrthoDB" id="37447at2"/>
<keyword evidence="1" id="KW-1133">Transmembrane helix</keyword>
<accession>G7WEC9</accession>
<dbReference type="RefSeq" id="WP_014187544.1">
    <property type="nucleotide sequence ID" value="NC_016584.1"/>
</dbReference>